<dbReference type="SUPFAM" id="SSF53383">
    <property type="entry name" value="PLP-dependent transferases"/>
    <property type="match status" value="1"/>
</dbReference>
<evidence type="ECO:0000313" key="7">
    <source>
        <dbReference type="Proteomes" id="UP000056252"/>
    </source>
</evidence>
<proteinExistence type="predicted"/>
<dbReference type="CDD" id="cd00609">
    <property type="entry name" value="AAT_like"/>
    <property type="match status" value="1"/>
</dbReference>
<evidence type="ECO:0000256" key="3">
    <source>
        <dbReference type="ARBA" id="ARBA00022679"/>
    </source>
</evidence>
<dbReference type="STRING" id="76123.AS203_10930"/>
<dbReference type="GO" id="GO:0030170">
    <property type="term" value="F:pyridoxal phosphate binding"/>
    <property type="evidence" value="ECO:0007669"/>
    <property type="project" value="InterPro"/>
</dbReference>
<dbReference type="Proteomes" id="UP000056252">
    <property type="component" value="Chromosome"/>
</dbReference>
<accession>A0A0S2KMK0</accession>
<comment type="cofactor">
    <cofactor evidence="1">
        <name>pyridoxal 5'-phosphate</name>
        <dbReference type="ChEBI" id="CHEBI:597326"/>
    </cofactor>
</comment>
<dbReference type="AlphaFoldDB" id="A0A0S2KMK0"/>
<evidence type="ECO:0000256" key="2">
    <source>
        <dbReference type="ARBA" id="ARBA00022576"/>
    </source>
</evidence>
<dbReference type="Gene3D" id="3.90.1150.10">
    <property type="entry name" value="Aspartate Aminotransferase, domain 1"/>
    <property type="match status" value="1"/>
</dbReference>
<gene>
    <name evidence="6" type="ORF">AS203_10930</name>
</gene>
<dbReference type="OrthoDB" id="9813612at2"/>
<dbReference type="PANTHER" id="PTHR42885">
    <property type="entry name" value="HISTIDINOL-PHOSPHATE AMINOTRANSFERASE-RELATED"/>
    <property type="match status" value="1"/>
</dbReference>
<keyword evidence="2 6" id="KW-0032">Aminotransferase</keyword>
<feature type="domain" description="Aminotransferase class I/classII large" evidence="5">
    <location>
        <begin position="8"/>
        <end position="344"/>
    </location>
</feature>
<dbReference type="RefSeq" id="WP_025065600.1">
    <property type="nucleotide sequence ID" value="NZ_CP013195.1"/>
</dbReference>
<evidence type="ECO:0000256" key="4">
    <source>
        <dbReference type="ARBA" id="ARBA00022898"/>
    </source>
</evidence>
<keyword evidence="7" id="KW-1185">Reference proteome</keyword>
<dbReference type="Pfam" id="PF00155">
    <property type="entry name" value="Aminotran_1_2"/>
    <property type="match status" value="1"/>
</dbReference>
<keyword evidence="4" id="KW-0663">Pyridoxal phosphate</keyword>
<dbReference type="KEGG" id="peo:AS203_10930"/>
<keyword evidence="3 6" id="KW-0808">Transferase</keyword>
<sequence>MEQDLNYLDRNEFNFEPSAEVEEAIRKFDIKKLAFYTRIYDQGKKSIFSVSLSELYDIDEHQIIIGYGAEDLLKKTVHYFLTRGENKTLLIPKFSWWYYQSIADEVEGVTRQYPMVEDGDTFRYDLDGLQQMVSEVKPKILLLASPNNPTGNGLTGDELRRVVEMVPRETIVVVDEAYASFVSNRADYIKGLIENHDNIIVCRTMSKFYGLPGLRLGYGFVGKGDEMDRFLRYANMYLGYDRLSEEIGIAALKSDVHYREIARVMDEARQMYVSEIGSLSGFKVYRSIANFILIKYPTALKEVLQAAFADQNYKVKFMNEPDINTHMRITIGRREQNRIVCDTIKRIAAQ</sequence>
<evidence type="ECO:0000259" key="5">
    <source>
        <dbReference type="Pfam" id="PF00155"/>
    </source>
</evidence>
<dbReference type="InterPro" id="IPR015424">
    <property type="entry name" value="PyrdxlP-dep_Trfase"/>
</dbReference>
<dbReference type="eggNOG" id="COG0079">
    <property type="taxonomic scope" value="Bacteria"/>
</dbReference>
<dbReference type="EMBL" id="CP013195">
    <property type="protein sequence ID" value="ALO49530.1"/>
    <property type="molecule type" value="Genomic_DNA"/>
</dbReference>
<protein>
    <submittedName>
        <fullName evidence="6">Aspartate aminotransferase</fullName>
    </submittedName>
</protein>
<dbReference type="InterPro" id="IPR015422">
    <property type="entry name" value="PyrdxlP-dep_Trfase_small"/>
</dbReference>
<organism evidence="6 7">
    <name type="scientific">Hoylesella enoeca</name>
    <dbReference type="NCBI Taxonomy" id="76123"/>
    <lineage>
        <taxon>Bacteria</taxon>
        <taxon>Pseudomonadati</taxon>
        <taxon>Bacteroidota</taxon>
        <taxon>Bacteroidia</taxon>
        <taxon>Bacteroidales</taxon>
        <taxon>Prevotellaceae</taxon>
        <taxon>Hoylesella</taxon>
    </lineage>
</organism>
<dbReference type="InterPro" id="IPR004839">
    <property type="entry name" value="Aminotransferase_I/II_large"/>
</dbReference>
<evidence type="ECO:0000256" key="1">
    <source>
        <dbReference type="ARBA" id="ARBA00001933"/>
    </source>
</evidence>
<dbReference type="Gene3D" id="3.40.640.10">
    <property type="entry name" value="Type I PLP-dependent aspartate aminotransferase-like (Major domain)"/>
    <property type="match status" value="1"/>
</dbReference>
<evidence type="ECO:0000313" key="6">
    <source>
        <dbReference type="EMBL" id="ALO49530.1"/>
    </source>
</evidence>
<dbReference type="GO" id="GO:0008483">
    <property type="term" value="F:transaminase activity"/>
    <property type="evidence" value="ECO:0007669"/>
    <property type="project" value="UniProtKB-KW"/>
</dbReference>
<dbReference type="PANTHER" id="PTHR42885:SF2">
    <property type="entry name" value="HISTIDINOL-PHOSPHATE AMINOTRANSFERASE"/>
    <property type="match status" value="1"/>
</dbReference>
<reference evidence="7" key="1">
    <citation type="submission" date="2015-11" db="EMBL/GenBank/DDBJ databases">
        <authorList>
            <person name="Holder M.E."/>
            <person name="Ajami N.J."/>
            <person name="Petrosino J.F."/>
        </authorList>
    </citation>
    <scope>NUCLEOTIDE SEQUENCE [LARGE SCALE GENOMIC DNA]</scope>
    <source>
        <strain evidence="7">F0113</strain>
    </source>
</reference>
<name>A0A0S2KMK0_9BACT</name>
<dbReference type="InterPro" id="IPR015421">
    <property type="entry name" value="PyrdxlP-dep_Trfase_major"/>
</dbReference>